<sequence>MKSPDEVYLCNVMANVLELSQVLPDDNFFELGGHSLLAVLLTDQILAEADVRISLRELFDAPTPASLALIIQQKSKNSA</sequence>
<dbReference type="RefSeq" id="WP_369228656.1">
    <property type="nucleotide sequence ID" value="NZ_CP163442.1"/>
</dbReference>
<dbReference type="InterPro" id="IPR009081">
    <property type="entry name" value="PP-bd_ACP"/>
</dbReference>
<dbReference type="GO" id="GO:0031177">
    <property type="term" value="F:phosphopantetheine binding"/>
    <property type="evidence" value="ECO:0007669"/>
    <property type="project" value="InterPro"/>
</dbReference>
<evidence type="ECO:0000256" key="2">
    <source>
        <dbReference type="ARBA" id="ARBA00022553"/>
    </source>
</evidence>
<dbReference type="PROSITE" id="PS50075">
    <property type="entry name" value="CARRIER"/>
    <property type="match status" value="1"/>
</dbReference>
<evidence type="ECO:0000256" key="1">
    <source>
        <dbReference type="ARBA" id="ARBA00022450"/>
    </source>
</evidence>
<dbReference type="GO" id="GO:0043041">
    <property type="term" value="P:amino acid activation for nonribosomal peptide biosynthetic process"/>
    <property type="evidence" value="ECO:0007669"/>
    <property type="project" value="TreeGrafter"/>
</dbReference>
<accession>A0AB39R8U2</accession>
<protein>
    <submittedName>
        <fullName evidence="4">Phosphopantetheine-binding protein</fullName>
    </submittedName>
</protein>
<dbReference type="InterPro" id="IPR029058">
    <property type="entry name" value="AB_hydrolase_fold"/>
</dbReference>
<dbReference type="EMBL" id="CP163442">
    <property type="protein sequence ID" value="XDQ50135.1"/>
    <property type="molecule type" value="Genomic_DNA"/>
</dbReference>
<proteinExistence type="predicted"/>
<dbReference type="GO" id="GO:0044550">
    <property type="term" value="P:secondary metabolite biosynthetic process"/>
    <property type="evidence" value="ECO:0007669"/>
    <property type="project" value="TreeGrafter"/>
</dbReference>
<keyword evidence="4" id="KW-0614">Plasmid</keyword>
<dbReference type="GO" id="GO:0017000">
    <property type="term" value="P:antibiotic biosynthetic process"/>
    <property type="evidence" value="ECO:0007669"/>
    <property type="project" value="UniProtKB-ARBA"/>
</dbReference>
<dbReference type="PANTHER" id="PTHR45527:SF1">
    <property type="entry name" value="FATTY ACID SYNTHASE"/>
    <property type="match status" value="1"/>
</dbReference>
<dbReference type="SUPFAM" id="SSF47336">
    <property type="entry name" value="ACP-like"/>
    <property type="match status" value="1"/>
</dbReference>
<dbReference type="InterPro" id="IPR036736">
    <property type="entry name" value="ACP-like_sf"/>
</dbReference>
<gene>
    <name evidence="4" type="ORF">AB5J52_49520</name>
</gene>
<geneLocation type="plasmid" evidence="4">
    <name>unnamed1</name>
</geneLocation>
<reference evidence="4" key="1">
    <citation type="submission" date="2024-07" db="EMBL/GenBank/DDBJ databases">
        <authorList>
            <person name="Yu S.T."/>
        </authorList>
    </citation>
    <scope>NUCLEOTIDE SEQUENCE</scope>
    <source>
        <strain evidence="4">R39</strain>
        <plasmid evidence="4">unnamed1</plasmid>
    </source>
</reference>
<feature type="domain" description="Carrier" evidence="3">
    <location>
        <begin position="1"/>
        <end position="75"/>
    </location>
</feature>
<organism evidence="4">
    <name type="scientific">Streptomyces sp. R39</name>
    <dbReference type="NCBI Taxonomy" id="3238631"/>
    <lineage>
        <taxon>Bacteria</taxon>
        <taxon>Bacillati</taxon>
        <taxon>Actinomycetota</taxon>
        <taxon>Actinomycetes</taxon>
        <taxon>Kitasatosporales</taxon>
        <taxon>Streptomycetaceae</taxon>
        <taxon>Streptomyces</taxon>
    </lineage>
</organism>
<dbReference type="InterPro" id="IPR006162">
    <property type="entry name" value="Ppantetheine_attach_site"/>
</dbReference>
<dbReference type="Pfam" id="PF00550">
    <property type="entry name" value="PP-binding"/>
    <property type="match status" value="1"/>
</dbReference>
<dbReference type="AlphaFoldDB" id="A0AB39R8U2"/>
<dbReference type="Gene3D" id="3.40.50.1820">
    <property type="entry name" value="alpha/beta hydrolase"/>
    <property type="match status" value="1"/>
</dbReference>
<dbReference type="SMART" id="SM00823">
    <property type="entry name" value="PKS_PP"/>
    <property type="match status" value="1"/>
</dbReference>
<evidence type="ECO:0000313" key="4">
    <source>
        <dbReference type="EMBL" id="XDQ50135.1"/>
    </source>
</evidence>
<keyword evidence="2" id="KW-0597">Phosphoprotein</keyword>
<dbReference type="GO" id="GO:0005829">
    <property type="term" value="C:cytosol"/>
    <property type="evidence" value="ECO:0007669"/>
    <property type="project" value="TreeGrafter"/>
</dbReference>
<dbReference type="PROSITE" id="PS00012">
    <property type="entry name" value="PHOSPHOPANTETHEINE"/>
    <property type="match status" value="1"/>
</dbReference>
<dbReference type="PANTHER" id="PTHR45527">
    <property type="entry name" value="NONRIBOSOMAL PEPTIDE SYNTHETASE"/>
    <property type="match status" value="1"/>
</dbReference>
<name>A0AB39R8U2_9ACTN</name>
<evidence type="ECO:0000259" key="3">
    <source>
        <dbReference type="PROSITE" id="PS50075"/>
    </source>
</evidence>
<keyword evidence="1" id="KW-0596">Phosphopantetheine</keyword>
<dbReference type="InterPro" id="IPR020806">
    <property type="entry name" value="PKS_PP-bd"/>
</dbReference>